<dbReference type="GeneID" id="90768057"/>
<sequence length="171" mass="19387">MSEHEIRLKHDGWIVVADGEKALFLRNEGDEKFPNLEVFREDEQRNPPTREQGTDTPGRFNDGAPSSRAMPAGSAGAHRSAVQETDWHRLEKDRFARQVAECLYKYAHAGRFEHLVIAAAPHVLGEIRKELHKEVADRVIAEVDKDLTNHEVDKIEKLLLHSDGKQAGSHR</sequence>
<protein>
    <submittedName>
        <fullName evidence="2">Host attachment protein</fullName>
    </submittedName>
</protein>
<dbReference type="KEGG" id="rpod:E0E05_12175"/>
<dbReference type="RefSeq" id="WP_131616959.1">
    <property type="nucleotide sequence ID" value="NZ_CP036532.1"/>
</dbReference>
<keyword evidence="3" id="KW-1185">Reference proteome</keyword>
<dbReference type="AlphaFoldDB" id="A0A4P6V1Q4"/>
<evidence type="ECO:0000313" key="2">
    <source>
        <dbReference type="EMBL" id="QBK31291.1"/>
    </source>
</evidence>
<dbReference type="OrthoDB" id="9812459at2"/>
<evidence type="ECO:0000313" key="3">
    <source>
        <dbReference type="Proteomes" id="UP000293719"/>
    </source>
</evidence>
<dbReference type="Proteomes" id="UP000293719">
    <property type="component" value="Chromosome"/>
</dbReference>
<name>A0A4P6V1Q4_9HYPH</name>
<feature type="compositionally biased region" description="Basic and acidic residues" evidence="1">
    <location>
        <begin position="35"/>
        <end position="45"/>
    </location>
</feature>
<evidence type="ECO:0000256" key="1">
    <source>
        <dbReference type="SAM" id="MobiDB-lite"/>
    </source>
</evidence>
<reference evidence="2 3" key="1">
    <citation type="journal article" date="2017" name="Int. J. Syst. Evol. Microbiol.">
        <title>Roseitalea porphyridii gen. nov., sp. nov., isolated from a red alga, and reclassification of Hoeflea suaedae Chung et al. 2013 as Pseudohoeflea suaedae gen. nov., comb. nov.</title>
        <authorList>
            <person name="Hyeon J.W."/>
            <person name="Jeong S.E."/>
            <person name="Baek K."/>
            <person name="Jeon C.O."/>
        </authorList>
    </citation>
    <scope>NUCLEOTIDE SEQUENCE [LARGE SCALE GENOMIC DNA]</scope>
    <source>
        <strain evidence="2 3">MA7-20</strain>
    </source>
</reference>
<accession>A0A4P6V1Q4</accession>
<gene>
    <name evidence="2" type="ORF">E0E05_12175</name>
</gene>
<feature type="region of interest" description="Disordered" evidence="1">
    <location>
        <begin position="35"/>
        <end position="87"/>
    </location>
</feature>
<feature type="compositionally biased region" description="Polar residues" evidence="1">
    <location>
        <begin position="46"/>
        <end position="55"/>
    </location>
</feature>
<dbReference type="EMBL" id="CP036532">
    <property type="protein sequence ID" value="QBK31291.1"/>
    <property type="molecule type" value="Genomic_DNA"/>
</dbReference>
<dbReference type="Pfam" id="PF18856">
    <property type="entry name" value="baeRF_family12"/>
    <property type="match status" value="1"/>
</dbReference>
<organism evidence="2 3">
    <name type="scientific">Roseitalea porphyridii</name>
    <dbReference type="NCBI Taxonomy" id="1852022"/>
    <lineage>
        <taxon>Bacteria</taxon>
        <taxon>Pseudomonadati</taxon>
        <taxon>Pseudomonadota</taxon>
        <taxon>Alphaproteobacteria</taxon>
        <taxon>Hyphomicrobiales</taxon>
        <taxon>Ahrensiaceae</taxon>
        <taxon>Roseitalea</taxon>
    </lineage>
</organism>
<proteinExistence type="predicted"/>
<dbReference type="InterPro" id="IPR041374">
    <property type="entry name" value="BaeRF_family12"/>
</dbReference>